<dbReference type="InterPro" id="IPR051788">
    <property type="entry name" value="MFS_Transporter"/>
</dbReference>
<evidence type="ECO:0000256" key="2">
    <source>
        <dbReference type="ARBA" id="ARBA00022448"/>
    </source>
</evidence>
<accession>A0A1I1BC10</accession>
<feature type="transmembrane region" description="Helical" evidence="6">
    <location>
        <begin position="44"/>
        <end position="64"/>
    </location>
</feature>
<evidence type="ECO:0000256" key="6">
    <source>
        <dbReference type="SAM" id="Phobius"/>
    </source>
</evidence>
<evidence type="ECO:0000256" key="5">
    <source>
        <dbReference type="ARBA" id="ARBA00023136"/>
    </source>
</evidence>
<evidence type="ECO:0000256" key="3">
    <source>
        <dbReference type="ARBA" id="ARBA00022692"/>
    </source>
</evidence>
<dbReference type="PANTHER" id="PTHR23514">
    <property type="entry name" value="BYPASS OF STOP CODON PROTEIN 6"/>
    <property type="match status" value="1"/>
</dbReference>
<dbReference type="GO" id="GO:0022857">
    <property type="term" value="F:transmembrane transporter activity"/>
    <property type="evidence" value="ECO:0007669"/>
    <property type="project" value="InterPro"/>
</dbReference>
<feature type="transmembrane region" description="Helical" evidence="6">
    <location>
        <begin position="76"/>
        <end position="94"/>
    </location>
</feature>
<keyword evidence="2" id="KW-0813">Transport</keyword>
<dbReference type="PROSITE" id="PS50850">
    <property type="entry name" value="MFS"/>
    <property type="match status" value="1"/>
</dbReference>
<feature type="transmembrane region" description="Helical" evidence="6">
    <location>
        <begin position="328"/>
        <end position="347"/>
    </location>
</feature>
<dbReference type="RefSeq" id="WP_090043276.1">
    <property type="nucleotide sequence ID" value="NZ_FOKI01000074.1"/>
</dbReference>
<sequence length="390" mass="43094">MENKKPHLFTIIFIFTMMILAAIAENTRGVLVPSFKADFGINDADIGFIFGMCTIGYSIASFLGGMLCEKVGQKKVFVLGILTMIVSMLLISFSTNYYQFVATITLSSCGLAFSAISINTLIPILFISMQSVIMNLVHFCYGLGSSTGQMAFGKLLYYNVSWRHIYIGVAGLYGIMLLLFKFIKIPDVQKDNQEEKLTLKDALSNKLVWFYIFALGFYVFAEGGTGNWFVNYMESSFDFNKSQSSTYLSIFFALFAIGRLGGGFVVEKMGYLNTVLKSLIIAFIIYTIGFGMGSNGVLIIGVSGIFFAITFPTVVLSISKVFTKGSTYLTGIIITFAMFISMIMNNIMGIVNQLVGTRMALSLIPISLVLSIISVSVIYRKTKDKLIIKK</sequence>
<evidence type="ECO:0000313" key="9">
    <source>
        <dbReference type="Proteomes" id="UP000198619"/>
    </source>
</evidence>
<evidence type="ECO:0000259" key="7">
    <source>
        <dbReference type="PROSITE" id="PS50850"/>
    </source>
</evidence>
<keyword evidence="3 6" id="KW-0812">Transmembrane</keyword>
<comment type="subcellular location">
    <subcellularLocation>
        <location evidence="1">Cell membrane</location>
        <topology evidence="1">Multi-pass membrane protein</topology>
    </subcellularLocation>
</comment>
<proteinExistence type="predicted"/>
<feature type="transmembrane region" description="Helical" evidence="6">
    <location>
        <begin position="298"/>
        <end position="316"/>
    </location>
</feature>
<evidence type="ECO:0000256" key="1">
    <source>
        <dbReference type="ARBA" id="ARBA00004651"/>
    </source>
</evidence>
<keyword evidence="4 6" id="KW-1133">Transmembrane helix</keyword>
<feature type="transmembrane region" description="Helical" evidence="6">
    <location>
        <begin position="7"/>
        <end position="24"/>
    </location>
</feature>
<dbReference type="PANTHER" id="PTHR23514:SF13">
    <property type="entry name" value="INNER MEMBRANE PROTEIN YBJJ"/>
    <property type="match status" value="1"/>
</dbReference>
<dbReference type="Proteomes" id="UP000198619">
    <property type="component" value="Unassembled WGS sequence"/>
</dbReference>
<protein>
    <submittedName>
        <fullName evidence="8">Fucose permease</fullName>
    </submittedName>
</protein>
<feature type="domain" description="Major facilitator superfamily (MFS) profile" evidence="7">
    <location>
        <begin position="10"/>
        <end position="383"/>
    </location>
</feature>
<feature type="transmembrane region" description="Helical" evidence="6">
    <location>
        <begin position="100"/>
        <end position="127"/>
    </location>
</feature>
<dbReference type="GO" id="GO:0005886">
    <property type="term" value="C:plasma membrane"/>
    <property type="evidence" value="ECO:0007669"/>
    <property type="project" value="UniProtKB-SubCell"/>
</dbReference>
<feature type="transmembrane region" description="Helical" evidence="6">
    <location>
        <begin position="275"/>
        <end position="292"/>
    </location>
</feature>
<keyword evidence="9" id="KW-1185">Reference proteome</keyword>
<dbReference type="InterPro" id="IPR011701">
    <property type="entry name" value="MFS"/>
</dbReference>
<feature type="transmembrane region" description="Helical" evidence="6">
    <location>
        <begin position="164"/>
        <end position="183"/>
    </location>
</feature>
<reference evidence="8 9" key="1">
    <citation type="submission" date="2016-10" db="EMBL/GenBank/DDBJ databases">
        <authorList>
            <person name="de Groot N.N."/>
        </authorList>
    </citation>
    <scope>NUCLEOTIDE SEQUENCE [LARGE SCALE GENOMIC DNA]</scope>
    <source>
        <strain evidence="8 9">DSM 12271</strain>
    </source>
</reference>
<dbReference type="STRING" id="84698.SAMN04488528_10745"/>
<gene>
    <name evidence="8" type="ORF">SAMN04488528_10745</name>
</gene>
<dbReference type="InterPro" id="IPR036259">
    <property type="entry name" value="MFS_trans_sf"/>
</dbReference>
<dbReference type="Pfam" id="PF07690">
    <property type="entry name" value="MFS_1"/>
    <property type="match status" value="1"/>
</dbReference>
<evidence type="ECO:0000313" key="8">
    <source>
        <dbReference type="EMBL" id="SFB46268.1"/>
    </source>
</evidence>
<evidence type="ECO:0000256" key="4">
    <source>
        <dbReference type="ARBA" id="ARBA00022989"/>
    </source>
</evidence>
<keyword evidence="5 6" id="KW-0472">Membrane</keyword>
<dbReference type="AlphaFoldDB" id="A0A1I1BC10"/>
<name>A0A1I1BC10_9CLOT</name>
<organism evidence="8 9">
    <name type="scientific">Clostridium frigidicarnis</name>
    <dbReference type="NCBI Taxonomy" id="84698"/>
    <lineage>
        <taxon>Bacteria</taxon>
        <taxon>Bacillati</taxon>
        <taxon>Bacillota</taxon>
        <taxon>Clostridia</taxon>
        <taxon>Eubacteriales</taxon>
        <taxon>Clostridiaceae</taxon>
        <taxon>Clostridium</taxon>
    </lineage>
</organism>
<dbReference type="EMBL" id="FOKI01000074">
    <property type="protein sequence ID" value="SFB46268.1"/>
    <property type="molecule type" value="Genomic_DNA"/>
</dbReference>
<feature type="transmembrane region" description="Helical" evidence="6">
    <location>
        <begin position="359"/>
        <end position="379"/>
    </location>
</feature>
<dbReference type="SUPFAM" id="SSF103473">
    <property type="entry name" value="MFS general substrate transporter"/>
    <property type="match status" value="1"/>
</dbReference>
<feature type="transmembrane region" description="Helical" evidence="6">
    <location>
        <begin position="246"/>
        <end position="266"/>
    </location>
</feature>
<feature type="transmembrane region" description="Helical" evidence="6">
    <location>
        <begin position="203"/>
        <end position="221"/>
    </location>
</feature>
<dbReference type="Gene3D" id="1.20.1250.20">
    <property type="entry name" value="MFS general substrate transporter like domains"/>
    <property type="match status" value="2"/>
</dbReference>
<dbReference type="InterPro" id="IPR020846">
    <property type="entry name" value="MFS_dom"/>
</dbReference>
<dbReference type="OrthoDB" id="1674556at2"/>